<keyword evidence="1" id="KW-0808">Transferase</keyword>
<sequence length="470" mass="52583">MVFKTLDIEADTVAQGFEDHSYDLAICANVLPATKSLEQTMVNVRRLLKPGGYLVLLEVTNNGPMRIGFDSLLKDTGFSGVDSATPTNDPLRYPASVFATQAVDERITHIRQPLHSGGVETSIDHLLILGGKNPQTTRLAEELTWSLCKYCKHVTRIEGLNELHDTDMSPMTAVISLTELDEPIFKTMTEEKWEALKLLFDLSRNVLWVTQGCLENEPYSNMRVGLCRSVCYELSHLQIQLLDIESSEMPKADLLSEMLLRLQMKDYWEKTEQMHGIVWSTEPEYVLQQGKLHVLRMMPSKHRNNRYNSSRRLITKEADTQSLISLENKEGAYFLTESSKISPSVPFNSSPLAMHRIEVAYSLISPIRLAPQANLFLCLGSTKMNGVQTNVMFVSDATTSVVSIPEYYSIPHSHPTGQEVHLVLAANSHLLSLSIPGNVSSGSEVVLNDPEPYLANALKVQLLRKGFALH</sequence>
<dbReference type="InterPro" id="IPR029063">
    <property type="entry name" value="SAM-dependent_MTases_sf"/>
</dbReference>
<proteinExistence type="predicted"/>
<feature type="domain" description="Methyltransferase type 11" evidence="2">
    <location>
        <begin position="9"/>
        <end position="56"/>
    </location>
</feature>
<dbReference type="SUPFAM" id="SSF53335">
    <property type="entry name" value="S-adenosyl-L-methionine-dependent methyltransferases"/>
    <property type="match status" value="1"/>
</dbReference>
<dbReference type="Pfam" id="PF08241">
    <property type="entry name" value="Methyltransf_11"/>
    <property type="match status" value="1"/>
</dbReference>
<dbReference type="InterPro" id="IPR013216">
    <property type="entry name" value="Methyltransf_11"/>
</dbReference>
<comment type="caution">
    <text evidence="3">The sequence shown here is derived from an EMBL/GenBank/DDBJ whole genome shotgun (WGS) entry which is preliminary data.</text>
</comment>
<evidence type="ECO:0000313" key="4">
    <source>
        <dbReference type="Proteomes" id="UP000315522"/>
    </source>
</evidence>
<name>A0A559MKG8_9HELO</name>
<evidence type="ECO:0000256" key="1">
    <source>
        <dbReference type="ARBA" id="ARBA00022679"/>
    </source>
</evidence>
<dbReference type="CDD" id="cd02440">
    <property type="entry name" value="AdoMet_MTases"/>
    <property type="match status" value="1"/>
</dbReference>
<dbReference type="Proteomes" id="UP000315522">
    <property type="component" value="Unassembled WGS sequence"/>
</dbReference>
<dbReference type="EMBL" id="QGML01000129">
    <property type="protein sequence ID" value="TVY93462.1"/>
    <property type="molecule type" value="Genomic_DNA"/>
</dbReference>
<keyword evidence="4" id="KW-1185">Reference proteome</keyword>
<dbReference type="Gene3D" id="3.40.50.150">
    <property type="entry name" value="Vaccinia Virus protein VP39"/>
    <property type="match status" value="1"/>
</dbReference>
<dbReference type="PANTHER" id="PTHR45681:SF6">
    <property type="entry name" value="POLYKETIDE SYNTHASE 37"/>
    <property type="match status" value="1"/>
</dbReference>
<evidence type="ECO:0000259" key="2">
    <source>
        <dbReference type="Pfam" id="PF08241"/>
    </source>
</evidence>
<dbReference type="InterPro" id="IPR050444">
    <property type="entry name" value="Polyketide_Synthase"/>
</dbReference>
<dbReference type="Gene3D" id="3.40.50.720">
    <property type="entry name" value="NAD(P)-binding Rossmann-like Domain"/>
    <property type="match status" value="1"/>
</dbReference>
<organism evidence="3 4">
    <name type="scientific">Lachnellula willkommii</name>
    <dbReference type="NCBI Taxonomy" id="215461"/>
    <lineage>
        <taxon>Eukaryota</taxon>
        <taxon>Fungi</taxon>
        <taxon>Dikarya</taxon>
        <taxon>Ascomycota</taxon>
        <taxon>Pezizomycotina</taxon>
        <taxon>Leotiomycetes</taxon>
        <taxon>Helotiales</taxon>
        <taxon>Lachnaceae</taxon>
        <taxon>Lachnellula</taxon>
    </lineage>
</organism>
<dbReference type="GO" id="GO:0008757">
    <property type="term" value="F:S-adenosylmethionine-dependent methyltransferase activity"/>
    <property type="evidence" value="ECO:0007669"/>
    <property type="project" value="InterPro"/>
</dbReference>
<protein>
    <submittedName>
        <fullName evidence="3">PKS-NRPS hybrid synthetase</fullName>
    </submittedName>
</protein>
<accession>A0A559MKG8</accession>
<evidence type="ECO:0000313" key="3">
    <source>
        <dbReference type="EMBL" id="TVY93462.1"/>
    </source>
</evidence>
<reference evidence="3 4" key="1">
    <citation type="submission" date="2018-05" db="EMBL/GenBank/DDBJ databases">
        <title>Genome sequencing and assembly of the regulated plant pathogen Lachnellula willkommii and related sister species for the development of diagnostic species identification markers.</title>
        <authorList>
            <person name="Giroux E."/>
            <person name="Bilodeau G."/>
        </authorList>
    </citation>
    <scope>NUCLEOTIDE SEQUENCE [LARGE SCALE GENOMIC DNA]</scope>
    <source>
        <strain evidence="3 4">CBS 172.35</strain>
    </source>
</reference>
<gene>
    <name evidence="3" type="ORF">LAWI1_G001571</name>
</gene>
<dbReference type="PANTHER" id="PTHR45681">
    <property type="entry name" value="POLYKETIDE SYNTHASE 44-RELATED"/>
    <property type="match status" value="1"/>
</dbReference>
<dbReference type="AlphaFoldDB" id="A0A559MKG8"/>